<sequence length="110" mass="12426">MCTLDRPFRQLLWCWSVSIMTWCAAPWGGGGISHSQILRGLSFHLKPCSLSRLPLQMGLISLRRPNSLGIICLRRRFQIEFPPPASSTVASLPQLIRFLGLRSLKFEGMD</sequence>
<keyword evidence="1" id="KW-0732">Signal</keyword>
<comment type="caution">
    <text evidence="2">The sequence shown here is derived from an EMBL/GenBank/DDBJ whole genome shotgun (WGS) entry which is preliminary data.</text>
</comment>
<reference evidence="2 3" key="1">
    <citation type="submission" date="2016-07" db="EMBL/GenBank/DDBJ databases">
        <title>Pervasive Adenine N6-methylation of Active Genes in Fungi.</title>
        <authorList>
            <consortium name="DOE Joint Genome Institute"/>
            <person name="Mondo S.J."/>
            <person name="Dannebaum R.O."/>
            <person name="Kuo R.C."/>
            <person name="Labutti K."/>
            <person name="Haridas S."/>
            <person name="Kuo A."/>
            <person name="Salamov A."/>
            <person name="Ahrendt S.R."/>
            <person name="Lipzen A."/>
            <person name="Sullivan W."/>
            <person name="Andreopoulos W.B."/>
            <person name="Clum A."/>
            <person name="Lindquist E."/>
            <person name="Daum C."/>
            <person name="Ramamoorthy G.K."/>
            <person name="Gryganskyi A."/>
            <person name="Culley D."/>
            <person name="Magnuson J.K."/>
            <person name="James T.Y."/>
            <person name="O'Malley M.A."/>
            <person name="Stajich J.E."/>
            <person name="Spatafora J.W."/>
            <person name="Visel A."/>
            <person name="Grigoriev I.V."/>
        </authorList>
    </citation>
    <scope>NUCLEOTIDE SEQUENCE [LARGE SCALE GENOMIC DNA]</scope>
    <source>
        <strain evidence="2 3">CBS 115471</strain>
    </source>
</reference>
<accession>A0A1Y1ZGN6</accession>
<gene>
    <name evidence="2" type="ORF">BCR34DRAFT_569264</name>
</gene>
<dbReference type="Proteomes" id="UP000193144">
    <property type="component" value="Unassembled WGS sequence"/>
</dbReference>
<dbReference type="EMBL" id="MCFA01000093">
    <property type="protein sequence ID" value="ORY08965.1"/>
    <property type="molecule type" value="Genomic_DNA"/>
</dbReference>
<organism evidence="2 3">
    <name type="scientific">Clohesyomyces aquaticus</name>
    <dbReference type="NCBI Taxonomy" id="1231657"/>
    <lineage>
        <taxon>Eukaryota</taxon>
        <taxon>Fungi</taxon>
        <taxon>Dikarya</taxon>
        <taxon>Ascomycota</taxon>
        <taxon>Pezizomycotina</taxon>
        <taxon>Dothideomycetes</taxon>
        <taxon>Pleosporomycetidae</taxon>
        <taxon>Pleosporales</taxon>
        <taxon>Lindgomycetaceae</taxon>
        <taxon>Clohesyomyces</taxon>
    </lineage>
</organism>
<name>A0A1Y1ZGN6_9PLEO</name>
<protein>
    <recommendedName>
        <fullName evidence="4">Secreted protein</fullName>
    </recommendedName>
</protein>
<keyword evidence="3" id="KW-1185">Reference proteome</keyword>
<evidence type="ECO:0000313" key="3">
    <source>
        <dbReference type="Proteomes" id="UP000193144"/>
    </source>
</evidence>
<evidence type="ECO:0000256" key="1">
    <source>
        <dbReference type="SAM" id="SignalP"/>
    </source>
</evidence>
<dbReference type="AlphaFoldDB" id="A0A1Y1ZGN6"/>
<evidence type="ECO:0008006" key="4">
    <source>
        <dbReference type="Google" id="ProtNLM"/>
    </source>
</evidence>
<feature type="signal peptide" evidence="1">
    <location>
        <begin position="1"/>
        <end position="23"/>
    </location>
</feature>
<proteinExistence type="predicted"/>
<evidence type="ECO:0000313" key="2">
    <source>
        <dbReference type="EMBL" id="ORY08965.1"/>
    </source>
</evidence>
<feature type="chain" id="PRO_5013254371" description="Secreted protein" evidence="1">
    <location>
        <begin position="24"/>
        <end position="110"/>
    </location>
</feature>